<protein>
    <submittedName>
        <fullName evidence="1">Unplaced genomic scaffold PAXINscaffold_44, whole genome shotgun sequence</fullName>
    </submittedName>
</protein>
<dbReference type="AlphaFoldDB" id="A0A0C9TYC1"/>
<dbReference type="EMBL" id="KN819366">
    <property type="protein sequence ID" value="KIJ12276.1"/>
    <property type="molecule type" value="Genomic_DNA"/>
</dbReference>
<dbReference type="HOGENOM" id="CLU_021164_0_2_1"/>
<dbReference type="Gene3D" id="3.80.10.10">
    <property type="entry name" value="Ribonuclease Inhibitor"/>
    <property type="match status" value="1"/>
</dbReference>
<dbReference type="OrthoDB" id="3543113at2759"/>
<sequence length="496" mass="55312">MHRCLEITEILLEIFELVFNDDCYPNLASLARTCRSFNGPALDVLWQDQSSLLPLVRCFPREILDLSGTTAVRVKFVNFLDTGSATSLGFQCQKFAKVPSVQDWERPSVYAKRIRILESTILDATVLQTLLQSCPSPPLLPNLRHLGIDSHHVDTTSGYDAYVASLFTSFSPKLLQSLQIECGLESNDTLYLLTQLPKHCAQIEFLYVSLLDSPSRDIAEYIASFASMRHLKSLDFTLVNSDSAAVSFHRPSSINTPNGFPSVIELSVNFRSTVTALDIFKAIHSTQLRRIDVCLPFEGDIANLREVLATITSRPAWKQSMRSISLTTGGCSMTANDVQGLLTFNHLRCLHLNRTGLVLDDYLLNDMAKAWPMLERLFIANPLSRSSPKATLNGLVPFSKHCPHISILHLSLDATDVPALANTTDAPRDDSRRGDRRLVLLVDMPSEICDPIGVASFLLNLFPRITVTVAVVDNHDEFQPAFLWRRVANIIEGTRK</sequence>
<evidence type="ECO:0000313" key="2">
    <source>
        <dbReference type="Proteomes" id="UP000053647"/>
    </source>
</evidence>
<organism evidence="1 2">
    <name type="scientific">Paxillus involutus ATCC 200175</name>
    <dbReference type="NCBI Taxonomy" id="664439"/>
    <lineage>
        <taxon>Eukaryota</taxon>
        <taxon>Fungi</taxon>
        <taxon>Dikarya</taxon>
        <taxon>Basidiomycota</taxon>
        <taxon>Agaricomycotina</taxon>
        <taxon>Agaricomycetes</taxon>
        <taxon>Agaricomycetidae</taxon>
        <taxon>Boletales</taxon>
        <taxon>Paxilineae</taxon>
        <taxon>Paxillaceae</taxon>
        <taxon>Paxillus</taxon>
    </lineage>
</organism>
<dbReference type="InterPro" id="IPR032675">
    <property type="entry name" value="LRR_dom_sf"/>
</dbReference>
<reference evidence="2" key="2">
    <citation type="submission" date="2015-01" db="EMBL/GenBank/DDBJ databases">
        <title>Evolutionary Origins and Diversification of the Mycorrhizal Mutualists.</title>
        <authorList>
            <consortium name="DOE Joint Genome Institute"/>
            <consortium name="Mycorrhizal Genomics Consortium"/>
            <person name="Kohler A."/>
            <person name="Kuo A."/>
            <person name="Nagy L.G."/>
            <person name="Floudas D."/>
            <person name="Copeland A."/>
            <person name="Barry K.W."/>
            <person name="Cichocki N."/>
            <person name="Veneault-Fourrey C."/>
            <person name="LaButti K."/>
            <person name="Lindquist E.A."/>
            <person name="Lipzen A."/>
            <person name="Lundell T."/>
            <person name="Morin E."/>
            <person name="Murat C."/>
            <person name="Riley R."/>
            <person name="Ohm R."/>
            <person name="Sun H."/>
            <person name="Tunlid A."/>
            <person name="Henrissat B."/>
            <person name="Grigoriev I.V."/>
            <person name="Hibbett D.S."/>
            <person name="Martin F."/>
        </authorList>
    </citation>
    <scope>NUCLEOTIDE SEQUENCE [LARGE SCALE GENOMIC DNA]</scope>
    <source>
        <strain evidence="2">ATCC 200175</strain>
    </source>
</reference>
<dbReference type="SUPFAM" id="SSF52047">
    <property type="entry name" value="RNI-like"/>
    <property type="match status" value="1"/>
</dbReference>
<keyword evidence="2" id="KW-1185">Reference proteome</keyword>
<accession>A0A0C9TYC1</accession>
<reference evidence="1 2" key="1">
    <citation type="submission" date="2014-06" db="EMBL/GenBank/DDBJ databases">
        <authorList>
            <consortium name="DOE Joint Genome Institute"/>
            <person name="Kuo A."/>
            <person name="Kohler A."/>
            <person name="Nagy L.G."/>
            <person name="Floudas D."/>
            <person name="Copeland A."/>
            <person name="Barry K.W."/>
            <person name="Cichocki N."/>
            <person name="Veneault-Fourrey C."/>
            <person name="LaButti K."/>
            <person name="Lindquist E.A."/>
            <person name="Lipzen A."/>
            <person name="Lundell T."/>
            <person name="Morin E."/>
            <person name="Murat C."/>
            <person name="Sun H."/>
            <person name="Tunlid A."/>
            <person name="Henrissat B."/>
            <person name="Grigoriev I.V."/>
            <person name="Hibbett D.S."/>
            <person name="Martin F."/>
            <person name="Nordberg H.P."/>
            <person name="Cantor M.N."/>
            <person name="Hua S.X."/>
        </authorList>
    </citation>
    <scope>NUCLEOTIDE SEQUENCE [LARGE SCALE GENOMIC DNA]</scope>
    <source>
        <strain evidence="1 2">ATCC 200175</strain>
    </source>
</reference>
<gene>
    <name evidence="1" type="ORF">PAXINDRAFT_101289</name>
</gene>
<name>A0A0C9TYC1_PAXIN</name>
<dbReference type="Proteomes" id="UP000053647">
    <property type="component" value="Unassembled WGS sequence"/>
</dbReference>
<proteinExistence type="predicted"/>
<evidence type="ECO:0000313" key="1">
    <source>
        <dbReference type="EMBL" id="KIJ12276.1"/>
    </source>
</evidence>